<keyword evidence="3" id="KW-1185">Reference proteome</keyword>
<reference evidence="2" key="1">
    <citation type="journal article" date="2023" name="IScience">
        <title>Live-bearing cockroach genome reveals convergent evolutionary mechanisms linked to viviparity in insects and beyond.</title>
        <authorList>
            <person name="Fouks B."/>
            <person name="Harrison M.C."/>
            <person name="Mikhailova A.A."/>
            <person name="Marchal E."/>
            <person name="English S."/>
            <person name="Carruthers M."/>
            <person name="Jennings E.C."/>
            <person name="Chiamaka E.L."/>
            <person name="Frigard R.A."/>
            <person name="Pippel M."/>
            <person name="Attardo G.M."/>
            <person name="Benoit J.B."/>
            <person name="Bornberg-Bauer E."/>
            <person name="Tobe S.S."/>
        </authorList>
    </citation>
    <scope>NUCLEOTIDE SEQUENCE</scope>
    <source>
        <strain evidence="2">Stay&amp;Tobe</strain>
    </source>
</reference>
<feature type="non-terminal residue" evidence="2">
    <location>
        <position position="119"/>
    </location>
</feature>
<organism evidence="2 3">
    <name type="scientific">Diploptera punctata</name>
    <name type="common">Pacific beetle cockroach</name>
    <dbReference type="NCBI Taxonomy" id="6984"/>
    <lineage>
        <taxon>Eukaryota</taxon>
        <taxon>Metazoa</taxon>
        <taxon>Ecdysozoa</taxon>
        <taxon>Arthropoda</taxon>
        <taxon>Hexapoda</taxon>
        <taxon>Insecta</taxon>
        <taxon>Pterygota</taxon>
        <taxon>Neoptera</taxon>
        <taxon>Polyneoptera</taxon>
        <taxon>Dictyoptera</taxon>
        <taxon>Blattodea</taxon>
        <taxon>Blaberoidea</taxon>
        <taxon>Blaberidae</taxon>
        <taxon>Diplopterinae</taxon>
        <taxon>Diploptera</taxon>
    </lineage>
</organism>
<evidence type="ECO:0000313" key="2">
    <source>
        <dbReference type="EMBL" id="KAJ9581425.1"/>
    </source>
</evidence>
<name>A0AAD8E8Q5_DIPPU</name>
<reference evidence="2" key="2">
    <citation type="submission" date="2023-05" db="EMBL/GenBank/DDBJ databases">
        <authorList>
            <person name="Fouks B."/>
        </authorList>
    </citation>
    <scope>NUCLEOTIDE SEQUENCE</scope>
    <source>
        <strain evidence="2">Stay&amp;Tobe</strain>
        <tissue evidence="2">Testes</tissue>
    </source>
</reference>
<dbReference type="AlphaFoldDB" id="A0AAD8E8Q5"/>
<sequence>YCINKMKELKEILQNKREEFEQIWEKTKRDSDSNEPLPKRSRHDETFDTKANTFRLAAIYQFLNCELVLPDQILTSFISVGISSSSLSVYAITNTRQLQTKFCRFSFHKSMFQEKGQQG</sequence>
<comment type="caution">
    <text evidence="2">The sequence shown here is derived from an EMBL/GenBank/DDBJ whole genome shotgun (WGS) entry which is preliminary data.</text>
</comment>
<dbReference type="EMBL" id="JASPKZ010007921">
    <property type="protein sequence ID" value="KAJ9581425.1"/>
    <property type="molecule type" value="Genomic_DNA"/>
</dbReference>
<dbReference type="Proteomes" id="UP001233999">
    <property type="component" value="Unassembled WGS sequence"/>
</dbReference>
<gene>
    <name evidence="2" type="ORF">L9F63_023393</name>
</gene>
<accession>A0AAD8E8Q5</accession>
<proteinExistence type="predicted"/>
<evidence type="ECO:0000256" key="1">
    <source>
        <dbReference type="SAM" id="MobiDB-lite"/>
    </source>
</evidence>
<feature type="non-terminal residue" evidence="2">
    <location>
        <position position="1"/>
    </location>
</feature>
<protein>
    <submittedName>
        <fullName evidence="2">Uncharacterized protein</fullName>
    </submittedName>
</protein>
<feature type="region of interest" description="Disordered" evidence="1">
    <location>
        <begin position="24"/>
        <end position="44"/>
    </location>
</feature>
<evidence type="ECO:0000313" key="3">
    <source>
        <dbReference type="Proteomes" id="UP001233999"/>
    </source>
</evidence>